<organism evidence="2 3">
    <name type="scientific">Roseimicrobium gellanilyticum</name>
    <dbReference type="NCBI Taxonomy" id="748857"/>
    <lineage>
        <taxon>Bacteria</taxon>
        <taxon>Pseudomonadati</taxon>
        <taxon>Verrucomicrobiota</taxon>
        <taxon>Verrucomicrobiia</taxon>
        <taxon>Verrucomicrobiales</taxon>
        <taxon>Verrucomicrobiaceae</taxon>
        <taxon>Roseimicrobium</taxon>
    </lineage>
</organism>
<name>A0A366HB95_9BACT</name>
<evidence type="ECO:0000256" key="1">
    <source>
        <dbReference type="SAM" id="MobiDB-lite"/>
    </source>
</evidence>
<reference evidence="2 3" key="1">
    <citation type="submission" date="2018-06" db="EMBL/GenBank/DDBJ databases">
        <title>Genomic Encyclopedia of Type Strains, Phase IV (KMG-IV): sequencing the most valuable type-strain genomes for metagenomic binning, comparative biology and taxonomic classification.</title>
        <authorList>
            <person name="Goeker M."/>
        </authorList>
    </citation>
    <scope>NUCLEOTIDE SEQUENCE [LARGE SCALE GENOMIC DNA]</scope>
    <source>
        <strain evidence="2 3">DSM 25532</strain>
    </source>
</reference>
<comment type="caution">
    <text evidence="2">The sequence shown here is derived from an EMBL/GenBank/DDBJ whole genome shotgun (WGS) entry which is preliminary data.</text>
</comment>
<gene>
    <name evidence="2" type="ORF">DES53_1093</name>
</gene>
<dbReference type="Proteomes" id="UP000253426">
    <property type="component" value="Unassembled WGS sequence"/>
</dbReference>
<proteinExistence type="predicted"/>
<keyword evidence="3" id="KW-1185">Reference proteome</keyword>
<sequence length="49" mass="5122">MGAVGRESLHVSLTSYTKNKKRAASPDAALLSVDGPPPETGIGIKQICR</sequence>
<protein>
    <submittedName>
        <fullName evidence="2">Uncharacterized protein</fullName>
    </submittedName>
</protein>
<accession>A0A366HB95</accession>
<evidence type="ECO:0000313" key="2">
    <source>
        <dbReference type="EMBL" id="RBP39576.1"/>
    </source>
</evidence>
<dbReference type="AlphaFoldDB" id="A0A366HB95"/>
<feature type="region of interest" description="Disordered" evidence="1">
    <location>
        <begin position="21"/>
        <end position="49"/>
    </location>
</feature>
<evidence type="ECO:0000313" key="3">
    <source>
        <dbReference type="Proteomes" id="UP000253426"/>
    </source>
</evidence>
<dbReference type="EMBL" id="QNRR01000009">
    <property type="protein sequence ID" value="RBP39576.1"/>
    <property type="molecule type" value="Genomic_DNA"/>
</dbReference>